<feature type="binding site" evidence="3">
    <location>
        <position position="204"/>
    </location>
    <ligand>
        <name>substrate</name>
    </ligand>
</feature>
<dbReference type="RefSeq" id="WP_344417918.1">
    <property type="nucleotide sequence ID" value="NZ_BAAAQK010000009.1"/>
</dbReference>
<dbReference type="EMBL" id="BAAAQK010000009">
    <property type="protein sequence ID" value="GAA1852122.1"/>
    <property type="molecule type" value="Genomic_DNA"/>
</dbReference>
<accession>A0ABN2N5E9</accession>
<dbReference type="PROSITE" id="PS01066">
    <property type="entry name" value="UPP_SYNTHASE"/>
    <property type="match status" value="1"/>
</dbReference>
<dbReference type="InterPro" id="IPR018520">
    <property type="entry name" value="UPP_synth-like_CS"/>
</dbReference>
<dbReference type="PANTHER" id="PTHR10291">
    <property type="entry name" value="DEHYDRODOLICHYL DIPHOSPHATE SYNTHASE FAMILY MEMBER"/>
    <property type="match status" value="1"/>
</dbReference>
<dbReference type="InterPro" id="IPR036424">
    <property type="entry name" value="UPP_synth-like_sf"/>
</dbReference>
<dbReference type="PANTHER" id="PTHR10291:SF43">
    <property type="entry name" value="DEHYDRODOLICHYL DIPHOSPHATE SYNTHASE COMPLEX SUBUNIT DHDDS"/>
    <property type="match status" value="1"/>
</dbReference>
<comment type="cofactor">
    <cofactor evidence="3">
        <name>Mg(2+)</name>
        <dbReference type="ChEBI" id="CHEBI:18420"/>
    </cofactor>
    <text evidence="3">Binds 2 magnesium ions per subunit.</text>
</comment>
<dbReference type="NCBIfam" id="TIGR00055">
    <property type="entry name" value="uppS"/>
    <property type="match status" value="1"/>
</dbReference>
<dbReference type="Pfam" id="PF01255">
    <property type="entry name" value="Prenyltransf"/>
    <property type="match status" value="1"/>
</dbReference>
<dbReference type="Proteomes" id="UP001500449">
    <property type="component" value="Unassembled WGS sequence"/>
</dbReference>
<comment type="function">
    <text evidence="3">Catalyzes the condensation of isopentenyl diphosphate (IPP) with allylic pyrophosphates generating different type of terpenoids.</text>
</comment>
<feature type="binding site" evidence="3">
    <location>
        <position position="35"/>
    </location>
    <ligand>
        <name>substrate</name>
    </ligand>
</feature>
<keyword evidence="3" id="KW-0479">Metal-binding</keyword>
<evidence type="ECO:0000313" key="5">
    <source>
        <dbReference type="Proteomes" id="UP001500449"/>
    </source>
</evidence>
<feature type="binding site" evidence="3">
    <location>
        <position position="48"/>
    </location>
    <ligand>
        <name>substrate</name>
    </ligand>
</feature>
<feature type="binding site" evidence="3">
    <location>
        <begin position="76"/>
        <end position="78"/>
    </location>
    <ligand>
        <name>substrate</name>
    </ligand>
</feature>
<gene>
    <name evidence="4" type="ORF">GCM10009836_35200</name>
</gene>
<dbReference type="GO" id="GO:0016740">
    <property type="term" value="F:transferase activity"/>
    <property type="evidence" value="ECO:0007669"/>
    <property type="project" value="UniProtKB-KW"/>
</dbReference>
<evidence type="ECO:0000313" key="4">
    <source>
        <dbReference type="EMBL" id="GAA1852122.1"/>
    </source>
</evidence>
<comment type="caution">
    <text evidence="4">The sequence shown here is derived from an EMBL/GenBank/DDBJ whole genome shotgun (WGS) entry which is preliminary data.</text>
</comment>
<proteinExistence type="inferred from homology"/>
<dbReference type="HAMAP" id="MF_01139">
    <property type="entry name" value="ISPT"/>
    <property type="match status" value="1"/>
</dbReference>
<keyword evidence="1 3" id="KW-0808">Transferase</keyword>
<feature type="binding site" evidence="3">
    <location>
        <begin position="31"/>
        <end position="34"/>
    </location>
    <ligand>
        <name>substrate</name>
    </ligand>
</feature>
<feature type="binding site" evidence="3">
    <location>
        <position position="83"/>
    </location>
    <ligand>
        <name>substrate</name>
    </ligand>
</feature>
<name>A0ABN2N5E9_9PSEU</name>
<dbReference type="SUPFAM" id="SSF64005">
    <property type="entry name" value="Undecaprenyl diphosphate synthase"/>
    <property type="match status" value="1"/>
</dbReference>
<dbReference type="EC" id="2.5.1.-" evidence="3"/>
<feature type="active site" description="Proton acceptor" evidence="3">
    <location>
        <position position="79"/>
    </location>
</feature>
<comment type="similarity">
    <text evidence="2">Belongs to the UPP synthase family. Z-FPP synthase subfamily.</text>
</comment>
<feature type="binding site" evidence="3">
    <location>
        <begin position="210"/>
        <end position="212"/>
    </location>
    <ligand>
        <name>substrate</name>
    </ligand>
</feature>
<dbReference type="CDD" id="cd00475">
    <property type="entry name" value="Cis_IPPS"/>
    <property type="match status" value="1"/>
</dbReference>
<protein>
    <recommendedName>
        <fullName evidence="3">Isoprenyl transferase</fullName>
        <ecNumber evidence="3">2.5.1.-</ecNumber>
    </recommendedName>
</protein>
<comment type="caution">
    <text evidence="3">Lacks conserved residue(s) required for the propagation of feature annotation.</text>
</comment>
<reference evidence="4 5" key="1">
    <citation type="journal article" date="2019" name="Int. J. Syst. Evol. Microbiol.">
        <title>The Global Catalogue of Microorganisms (GCM) 10K type strain sequencing project: providing services to taxonomists for standard genome sequencing and annotation.</title>
        <authorList>
            <consortium name="The Broad Institute Genomics Platform"/>
            <consortium name="The Broad Institute Genome Sequencing Center for Infectious Disease"/>
            <person name="Wu L."/>
            <person name="Ma J."/>
        </authorList>
    </citation>
    <scope>NUCLEOTIDE SEQUENCE [LARGE SCALE GENOMIC DNA]</scope>
    <source>
        <strain evidence="4 5">JCM 16009</strain>
    </source>
</reference>
<evidence type="ECO:0000256" key="1">
    <source>
        <dbReference type="ARBA" id="ARBA00022679"/>
    </source>
</evidence>
<organism evidence="4 5">
    <name type="scientific">Pseudonocardia ailaonensis</name>
    <dbReference type="NCBI Taxonomy" id="367279"/>
    <lineage>
        <taxon>Bacteria</taxon>
        <taxon>Bacillati</taxon>
        <taxon>Actinomycetota</taxon>
        <taxon>Actinomycetes</taxon>
        <taxon>Pseudonocardiales</taxon>
        <taxon>Pseudonocardiaceae</taxon>
        <taxon>Pseudonocardia</taxon>
    </lineage>
</organism>
<sequence length="250" mass="27845">MHPVHRIYEWWLGRALSGGPRPRHVGLVMDGNRRWARAQGLVDPNLGHRAGAEHVEAVLGWCREWGIGQVTVYVASVDNLRKRDAAEVGHLLHVVETVVAGRLARPDGVWRVHLAGRLDLLPDSTRHALKLAEDRTSHLASGSEVTIAIGYDGRIEVVDALRSLLHDEAARGGDLRELAGRITEEEIAAHLYTAGRPEADLVIRTSGEQRLSGFLLWQSARARLHFCDANWPGFRKVDFLRALRAFARRG</sequence>
<keyword evidence="5" id="KW-1185">Reference proteome</keyword>
<feature type="active site" evidence="3">
    <location>
        <position position="30"/>
    </location>
</feature>
<comment type="subunit">
    <text evidence="3">Homodimer.</text>
</comment>
<feature type="binding site" evidence="3">
    <location>
        <position position="30"/>
    </location>
    <ligand>
        <name>Mg(2+)</name>
        <dbReference type="ChEBI" id="CHEBI:18420"/>
    </ligand>
</feature>
<evidence type="ECO:0000256" key="2">
    <source>
        <dbReference type="ARBA" id="ARBA00038453"/>
    </source>
</evidence>
<keyword evidence="3" id="KW-0460">Magnesium</keyword>
<dbReference type="Gene3D" id="3.40.1180.10">
    <property type="entry name" value="Decaprenyl diphosphate synthase-like"/>
    <property type="match status" value="1"/>
</dbReference>
<dbReference type="InterPro" id="IPR001441">
    <property type="entry name" value="UPP_synth-like"/>
</dbReference>
<evidence type="ECO:0000256" key="3">
    <source>
        <dbReference type="HAMAP-Rule" id="MF_01139"/>
    </source>
</evidence>